<accession>A0ABT9YLD5</accession>
<proteinExistence type="predicted"/>
<evidence type="ECO:0000313" key="2">
    <source>
        <dbReference type="Proteomes" id="UP001225034"/>
    </source>
</evidence>
<sequence length="32" mass="3657">MKVCNDGFERDFIEGKTDMYAIAFTQNVLSGR</sequence>
<dbReference type="EMBL" id="JAUSUA010000006">
    <property type="protein sequence ID" value="MDQ0208658.1"/>
    <property type="molecule type" value="Genomic_DNA"/>
</dbReference>
<reference evidence="1 2" key="1">
    <citation type="submission" date="2023-07" db="EMBL/GenBank/DDBJ databases">
        <title>Genomic Encyclopedia of Type Strains, Phase IV (KMG-IV): sequencing the most valuable type-strain genomes for metagenomic binning, comparative biology and taxonomic classification.</title>
        <authorList>
            <person name="Goeker M."/>
        </authorList>
    </citation>
    <scope>NUCLEOTIDE SEQUENCE [LARGE SCALE GENOMIC DNA]</scope>
    <source>
        <strain evidence="1 2">DSM 19154</strain>
    </source>
</reference>
<gene>
    <name evidence="1" type="ORF">J2S05_003470</name>
</gene>
<evidence type="ECO:0000313" key="1">
    <source>
        <dbReference type="EMBL" id="MDQ0208658.1"/>
    </source>
</evidence>
<organism evidence="1 2">
    <name type="scientific">Alkalicoccobacillus murimartini</name>
    <dbReference type="NCBI Taxonomy" id="171685"/>
    <lineage>
        <taxon>Bacteria</taxon>
        <taxon>Bacillati</taxon>
        <taxon>Bacillota</taxon>
        <taxon>Bacilli</taxon>
        <taxon>Bacillales</taxon>
        <taxon>Bacillaceae</taxon>
        <taxon>Alkalicoccobacillus</taxon>
    </lineage>
</organism>
<keyword evidence="2" id="KW-1185">Reference proteome</keyword>
<comment type="caution">
    <text evidence="1">The sequence shown here is derived from an EMBL/GenBank/DDBJ whole genome shotgun (WGS) entry which is preliminary data.</text>
</comment>
<dbReference type="Proteomes" id="UP001225034">
    <property type="component" value="Unassembled WGS sequence"/>
</dbReference>
<protein>
    <submittedName>
        <fullName evidence="1">Uncharacterized protein</fullName>
    </submittedName>
</protein>
<name>A0ABT9YLD5_9BACI</name>